<gene>
    <name evidence="9" type="ORF">SAMN05216362_105100</name>
</gene>
<dbReference type="GO" id="GO:0005886">
    <property type="term" value="C:plasma membrane"/>
    <property type="evidence" value="ECO:0007669"/>
    <property type="project" value="UniProtKB-SubCell"/>
</dbReference>
<feature type="domain" description="ABC transmembrane type-1" evidence="8">
    <location>
        <begin position="67"/>
        <end position="257"/>
    </location>
</feature>
<keyword evidence="6 7" id="KW-0472">Membrane</keyword>
<dbReference type="RefSeq" id="WP_091772826.1">
    <property type="nucleotide sequence ID" value="NZ_CAESCL010000014.1"/>
</dbReference>
<dbReference type="AlphaFoldDB" id="A0A1H9CL68"/>
<accession>A0A1H9CL68</accession>
<dbReference type="CDD" id="cd06261">
    <property type="entry name" value="TM_PBP2"/>
    <property type="match status" value="1"/>
</dbReference>
<evidence type="ECO:0000256" key="2">
    <source>
        <dbReference type="ARBA" id="ARBA00022448"/>
    </source>
</evidence>
<keyword evidence="4 7" id="KW-0812">Transmembrane</keyword>
<dbReference type="GO" id="GO:0055085">
    <property type="term" value="P:transmembrane transport"/>
    <property type="evidence" value="ECO:0007669"/>
    <property type="project" value="InterPro"/>
</dbReference>
<evidence type="ECO:0000313" key="10">
    <source>
        <dbReference type="Proteomes" id="UP000199427"/>
    </source>
</evidence>
<dbReference type="PANTHER" id="PTHR43744">
    <property type="entry name" value="ABC TRANSPORTER PERMEASE PROTEIN MG189-RELATED-RELATED"/>
    <property type="match status" value="1"/>
</dbReference>
<dbReference type="PANTHER" id="PTHR43744:SF12">
    <property type="entry name" value="ABC TRANSPORTER PERMEASE PROTEIN MG189-RELATED"/>
    <property type="match status" value="1"/>
</dbReference>
<keyword evidence="2 7" id="KW-0813">Transport</keyword>
<evidence type="ECO:0000256" key="1">
    <source>
        <dbReference type="ARBA" id="ARBA00004651"/>
    </source>
</evidence>
<evidence type="ECO:0000256" key="5">
    <source>
        <dbReference type="ARBA" id="ARBA00022989"/>
    </source>
</evidence>
<evidence type="ECO:0000256" key="7">
    <source>
        <dbReference type="RuleBase" id="RU363032"/>
    </source>
</evidence>
<evidence type="ECO:0000256" key="6">
    <source>
        <dbReference type="ARBA" id="ARBA00023136"/>
    </source>
</evidence>
<dbReference type="PROSITE" id="PS50928">
    <property type="entry name" value="ABC_TM1"/>
    <property type="match status" value="1"/>
</dbReference>
<sequence>MRKKYNWKIEILGIILALLWIAPLYLMVANSFKSKKEIFMDTTSLPERFNFENYIQAFADMNFLKTFFNSLLITTSSVVIIIIFSAMAAYALARTKSKLSTIFLLIFVSAMLIPFQSVMIPLVTIYGKVNMLNQGGLIFMYLGFGTSLSIFLYHGAMNNVPKELDEAATIDGANRFQIFWYIIFPMLKPITVTVGILNTIWIWNDYLLPSLVINKEGSETIPLKMFYFFGEYTTQWHLAMAGLTLAILPVIVGYFFAQRAIIKGVTDGAVK</sequence>
<feature type="transmembrane region" description="Helical" evidence="7">
    <location>
        <begin position="12"/>
        <end position="32"/>
    </location>
</feature>
<name>A0A1H9CL68_9BACI</name>
<evidence type="ECO:0000256" key="3">
    <source>
        <dbReference type="ARBA" id="ARBA00022475"/>
    </source>
</evidence>
<dbReference type="OrthoDB" id="9772609at2"/>
<evidence type="ECO:0000259" key="8">
    <source>
        <dbReference type="PROSITE" id="PS50928"/>
    </source>
</evidence>
<keyword evidence="5 7" id="KW-1133">Transmembrane helix</keyword>
<dbReference type="InterPro" id="IPR000515">
    <property type="entry name" value="MetI-like"/>
</dbReference>
<organism evidence="9 10">
    <name type="scientific">Piscibacillus halophilus</name>
    <dbReference type="NCBI Taxonomy" id="571933"/>
    <lineage>
        <taxon>Bacteria</taxon>
        <taxon>Bacillati</taxon>
        <taxon>Bacillota</taxon>
        <taxon>Bacilli</taxon>
        <taxon>Bacillales</taxon>
        <taxon>Bacillaceae</taxon>
        <taxon>Piscibacillus</taxon>
    </lineage>
</organism>
<protein>
    <submittedName>
        <fullName evidence="9">Raffinose/stachyose/melibiose transport system permease protein</fullName>
    </submittedName>
</protein>
<dbReference type="InterPro" id="IPR035906">
    <property type="entry name" value="MetI-like_sf"/>
</dbReference>
<feature type="transmembrane region" description="Helical" evidence="7">
    <location>
        <begin position="236"/>
        <end position="257"/>
    </location>
</feature>
<dbReference type="Gene3D" id="1.10.3720.10">
    <property type="entry name" value="MetI-like"/>
    <property type="match status" value="1"/>
</dbReference>
<dbReference type="Pfam" id="PF00528">
    <property type="entry name" value="BPD_transp_1"/>
    <property type="match status" value="1"/>
</dbReference>
<proteinExistence type="inferred from homology"/>
<feature type="transmembrane region" description="Helical" evidence="7">
    <location>
        <begin position="138"/>
        <end position="157"/>
    </location>
</feature>
<dbReference type="STRING" id="571933.SAMN05216362_105100"/>
<keyword evidence="10" id="KW-1185">Reference proteome</keyword>
<dbReference type="Proteomes" id="UP000199427">
    <property type="component" value="Unassembled WGS sequence"/>
</dbReference>
<feature type="transmembrane region" description="Helical" evidence="7">
    <location>
        <begin position="178"/>
        <end position="203"/>
    </location>
</feature>
<reference evidence="9 10" key="1">
    <citation type="submission" date="2016-10" db="EMBL/GenBank/DDBJ databases">
        <authorList>
            <person name="de Groot N.N."/>
        </authorList>
    </citation>
    <scope>NUCLEOTIDE SEQUENCE [LARGE SCALE GENOMIC DNA]</scope>
    <source>
        <strain evidence="9 10">DSM 21633</strain>
    </source>
</reference>
<dbReference type="EMBL" id="FOES01000005">
    <property type="protein sequence ID" value="SEQ01956.1"/>
    <property type="molecule type" value="Genomic_DNA"/>
</dbReference>
<keyword evidence="3" id="KW-1003">Cell membrane</keyword>
<feature type="transmembrane region" description="Helical" evidence="7">
    <location>
        <begin position="102"/>
        <end position="126"/>
    </location>
</feature>
<dbReference type="SUPFAM" id="SSF161098">
    <property type="entry name" value="MetI-like"/>
    <property type="match status" value="1"/>
</dbReference>
<evidence type="ECO:0000256" key="4">
    <source>
        <dbReference type="ARBA" id="ARBA00022692"/>
    </source>
</evidence>
<comment type="subcellular location">
    <subcellularLocation>
        <location evidence="1 7">Cell membrane</location>
        <topology evidence="1 7">Multi-pass membrane protein</topology>
    </subcellularLocation>
</comment>
<comment type="similarity">
    <text evidence="7">Belongs to the binding-protein-dependent transport system permease family.</text>
</comment>
<evidence type="ECO:0000313" key="9">
    <source>
        <dbReference type="EMBL" id="SEQ01956.1"/>
    </source>
</evidence>
<feature type="transmembrane region" description="Helical" evidence="7">
    <location>
        <begin position="67"/>
        <end position="90"/>
    </location>
</feature>